<comment type="caution">
    <text evidence="2">The sequence shown here is derived from an EMBL/GenBank/DDBJ whole genome shotgun (WGS) entry which is preliminary data.</text>
</comment>
<evidence type="ECO:0000313" key="3">
    <source>
        <dbReference type="Proteomes" id="UP000054537"/>
    </source>
</evidence>
<dbReference type="EMBL" id="JRTT01000003">
    <property type="protein sequence ID" value="KHD78653.1"/>
    <property type="molecule type" value="Genomic_DNA"/>
</dbReference>
<gene>
    <name evidence="2" type="ORF">MB27_03140</name>
</gene>
<feature type="transmembrane region" description="Helical" evidence="1">
    <location>
        <begin position="110"/>
        <end position="133"/>
    </location>
</feature>
<keyword evidence="1" id="KW-0812">Transmembrane</keyword>
<keyword evidence="3" id="KW-1185">Reference proteome</keyword>
<evidence type="ECO:0000313" key="2">
    <source>
        <dbReference type="EMBL" id="KHD78653.1"/>
    </source>
</evidence>
<dbReference type="AlphaFoldDB" id="A0A0A6UUK8"/>
<accession>A0A0A6UUK8</accession>
<dbReference type="Proteomes" id="UP000054537">
    <property type="component" value="Unassembled WGS sequence"/>
</dbReference>
<dbReference type="OrthoDB" id="3296796at2"/>
<keyword evidence="1" id="KW-0472">Membrane</keyword>
<feature type="transmembrane region" description="Helical" evidence="1">
    <location>
        <begin position="67"/>
        <end position="89"/>
    </location>
</feature>
<keyword evidence="1" id="KW-1133">Transmembrane helix</keyword>
<organism evidence="2 3">
    <name type="scientific">Actinoplanes utahensis</name>
    <dbReference type="NCBI Taxonomy" id="1869"/>
    <lineage>
        <taxon>Bacteria</taxon>
        <taxon>Bacillati</taxon>
        <taxon>Actinomycetota</taxon>
        <taxon>Actinomycetes</taxon>
        <taxon>Micromonosporales</taxon>
        <taxon>Micromonosporaceae</taxon>
        <taxon>Actinoplanes</taxon>
    </lineage>
</organism>
<name>A0A0A6UUK8_ACTUT</name>
<protein>
    <submittedName>
        <fullName evidence="2">Uncharacterized protein</fullName>
    </submittedName>
</protein>
<dbReference type="RefSeq" id="WP_043522327.1">
    <property type="nucleotide sequence ID" value="NZ_BAABKU010000009.1"/>
</dbReference>
<proteinExistence type="predicted"/>
<sequence length="227" mass="25092">MGVRQRRPAREGETFLDWAVKYASPLLTVAGVLLYGVLRLAYVTFYMQLRATPQEVGYGYVEILSSQLIGTVELVLVVAVLLFGPAVAVRGGYGLFRPLRRPWREAAARLAAQCALAAVALVLTLLPVAAWLAGTEARKGYLVRNVYLAYLPRIPVLAVQAVPASAAWSAEHPDRLLNLMDRRCLLYLGQNPVTTVFYDVKTRDSLRVPTAQIIVQIKNRRSVPVDC</sequence>
<evidence type="ECO:0000256" key="1">
    <source>
        <dbReference type="SAM" id="Phobius"/>
    </source>
</evidence>
<feature type="transmembrane region" description="Helical" evidence="1">
    <location>
        <begin position="26"/>
        <end position="47"/>
    </location>
</feature>
<reference evidence="2 3" key="1">
    <citation type="submission" date="2014-10" db="EMBL/GenBank/DDBJ databases">
        <title>Draft genome sequence of Actinoplanes utahensis NRRL 12052.</title>
        <authorList>
            <person name="Velasco-Bucheli B."/>
            <person name="del Cerro C."/>
            <person name="Hormigo D."/>
            <person name="Garcia J.L."/>
            <person name="Acebal C."/>
            <person name="Arroyo M."/>
            <person name="de la Mata I."/>
        </authorList>
    </citation>
    <scope>NUCLEOTIDE SEQUENCE [LARGE SCALE GENOMIC DNA]</scope>
    <source>
        <strain evidence="2 3">NRRL 12052</strain>
    </source>
</reference>